<protein>
    <submittedName>
        <fullName evidence="2">Uncharacterized protein</fullName>
    </submittedName>
</protein>
<dbReference type="Proteomes" id="UP001066276">
    <property type="component" value="Chromosome 7"/>
</dbReference>
<proteinExistence type="predicted"/>
<comment type="caution">
    <text evidence="2">The sequence shown here is derived from an EMBL/GenBank/DDBJ whole genome shotgun (WGS) entry which is preliminary data.</text>
</comment>
<accession>A0AAV7PCJ3</accession>
<name>A0AAV7PCJ3_PLEWA</name>
<keyword evidence="3" id="KW-1185">Reference proteome</keyword>
<sequence length="155" mass="16694">MGTNTGTLRGIGDRSLVLEGEFEKTGTELPPVIRTVRKCRHPKPGQSPPLPPVDLTRSPPRRRCPHRLSPLGRPAQLRGSPDERDASHSCLLLPAGSPPNAGSQLQADPPRSPPSRHQAPRPHLMAGQALNRRAPPSPVLRSRLLFSVVSLPPGV</sequence>
<organism evidence="2 3">
    <name type="scientific">Pleurodeles waltl</name>
    <name type="common">Iberian ribbed newt</name>
    <dbReference type="NCBI Taxonomy" id="8319"/>
    <lineage>
        <taxon>Eukaryota</taxon>
        <taxon>Metazoa</taxon>
        <taxon>Chordata</taxon>
        <taxon>Craniata</taxon>
        <taxon>Vertebrata</taxon>
        <taxon>Euteleostomi</taxon>
        <taxon>Amphibia</taxon>
        <taxon>Batrachia</taxon>
        <taxon>Caudata</taxon>
        <taxon>Salamandroidea</taxon>
        <taxon>Salamandridae</taxon>
        <taxon>Pleurodelinae</taxon>
        <taxon>Pleurodeles</taxon>
    </lineage>
</organism>
<feature type="region of interest" description="Disordered" evidence="1">
    <location>
        <begin position="21"/>
        <end position="138"/>
    </location>
</feature>
<evidence type="ECO:0000256" key="1">
    <source>
        <dbReference type="SAM" id="MobiDB-lite"/>
    </source>
</evidence>
<evidence type="ECO:0000313" key="2">
    <source>
        <dbReference type="EMBL" id="KAJ1124278.1"/>
    </source>
</evidence>
<reference evidence="2" key="1">
    <citation type="journal article" date="2022" name="bioRxiv">
        <title>Sequencing and chromosome-scale assembly of the giantPleurodeles waltlgenome.</title>
        <authorList>
            <person name="Brown T."/>
            <person name="Elewa A."/>
            <person name="Iarovenko S."/>
            <person name="Subramanian E."/>
            <person name="Araus A.J."/>
            <person name="Petzold A."/>
            <person name="Susuki M."/>
            <person name="Suzuki K.-i.T."/>
            <person name="Hayashi T."/>
            <person name="Toyoda A."/>
            <person name="Oliveira C."/>
            <person name="Osipova E."/>
            <person name="Leigh N.D."/>
            <person name="Simon A."/>
            <person name="Yun M.H."/>
        </authorList>
    </citation>
    <scope>NUCLEOTIDE SEQUENCE</scope>
    <source>
        <strain evidence="2">20211129_DDA</strain>
        <tissue evidence="2">Liver</tissue>
    </source>
</reference>
<dbReference type="AlphaFoldDB" id="A0AAV7PCJ3"/>
<dbReference type="EMBL" id="JANPWB010000011">
    <property type="protein sequence ID" value="KAJ1124278.1"/>
    <property type="molecule type" value="Genomic_DNA"/>
</dbReference>
<gene>
    <name evidence="2" type="ORF">NDU88_002739</name>
</gene>
<evidence type="ECO:0000313" key="3">
    <source>
        <dbReference type="Proteomes" id="UP001066276"/>
    </source>
</evidence>